<comment type="caution">
    <text evidence="19">The sequence shown here is derived from an EMBL/GenBank/DDBJ whole genome shotgun (WGS) entry which is preliminary data.</text>
</comment>
<dbReference type="InterPro" id="IPR006636">
    <property type="entry name" value="STI1_HS-bd"/>
</dbReference>
<dbReference type="GO" id="GO:0005783">
    <property type="term" value="C:endoplasmic reticulum"/>
    <property type="evidence" value="ECO:0007669"/>
    <property type="project" value="UniProtKB-SubCell"/>
</dbReference>
<dbReference type="PROSITE" id="PS50030">
    <property type="entry name" value="UBA"/>
    <property type="match status" value="1"/>
</dbReference>
<accession>A0A3R7PPE5</accession>
<dbReference type="SMART" id="SM00727">
    <property type="entry name" value="STI1"/>
    <property type="match status" value="4"/>
</dbReference>
<dbReference type="Pfam" id="PF00627">
    <property type="entry name" value="UBA"/>
    <property type="match status" value="1"/>
</dbReference>
<keyword evidence="7" id="KW-0227">DNA damage</keyword>
<dbReference type="SMART" id="SM00165">
    <property type="entry name" value="UBA"/>
    <property type="match status" value="1"/>
</dbReference>
<feature type="region of interest" description="Disordered" evidence="16">
    <location>
        <begin position="280"/>
        <end position="360"/>
    </location>
</feature>
<feature type="domain" description="Ubiquitin-like" evidence="18">
    <location>
        <begin position="11"/>
        <end position="85"/>
    </location>
</feature>
<dbReference type="GO" id="GO:0005694">
    <property type="term" value="C:chromosome"/>
    <property type="evidence" value="ECO:0007669"/>
    <property type="project" value="UniProtKB-SubCell"/>
</dbReference>
<evidence type="ECO:0000256" key="8">
    <source>
        <dbReference type="ARBA" id="ARBA00022824"/>
    </source>
</evidence>
<dbReference type="GO" id="GO:0031593">
    <property type="term" value="F:polyubiquitin modification-dependent protein binding"/>
    <property type="evidence" value="ECO:0007669"/>
    <property type="project" value="TreeGrafter"/>
</dbReference>
<evidence type="ECO:0000256" key="14">
    <source>
        <dbReference type="ARBA" id="ARBA00082499"/>
    </source>
</evidence>
<feature type="domain" description="UBA" evidence="17">
    <location>
        <begin position="495"/>
        <end position="539"/>
    </location>
</feature>
<keyword evidence="9" id="KW-0832">Ubl conjugation</keyword>
<dbReference type="EMBL" id="QCYY01001373">
    <property type="protein sequence ID" value="ROT78480.1"/>
    <property type="molecule type" value="Genomic_DNA"/>
</dbReference>
<dbReference type="STRING" id="6689.A0A3R7PPE5"/>
<evidence type="ECO:0000313" key="19">
    <source>
        <dbReference type="EMBL" id="ROT78480.1"/>
    </source>
</evidence>
<evidence type="ECO:0000313" key="20">
    <source>
        <dbReference type="Proteomes" id="UP000283509"/>
    </source>
</evidence>
<dbReference type="Pfam" id="PF00240">
    <property type="entry name" value="ubiquitin"/>
    <property type="match status" value="1"/>
</dbReference>
<dbReference type="GO" id="GO:0006511">
    <property type="term" value="P:ubiquitin-dependent protein catabolic process"/>
    <property type="evidence" value="ECO:0007669"/>
    <property type="project" value="TreeGrafter"/>
</dbReference>
<sequence>MAEGSEGAKTINLTVKTAKDKQILEIGEDASVKDLRELVSEKFSASLEQVCLIFAGKILKDGENLSQHNIKDGFTVHLVIKSSPSGSAQPNNRPASATSTTSAANSSSTSTPNTAANNQANAANPFAGMGGLGSLGLGGLGGLANMGMGNPNFQELQQRMQREMLNNPEMMRQIMDNPFVQQLMNNPEYMRAIITSNPQMQQLMERNPEISHMLNNPEMLRQTMELARNPAMLQELMRSHDRALSNLESIPGGYSALQRMYRDIQEPMLNAAQEQFGSNPFASLLGSNTAGNNSDAAQAGRENSDPLPNPWAPRTTTSTSTASSSTPTTSTTSTSQSTTTSSSTTTGNLGGGLPGMFQSPGMQSLMQQMMENPQLMSSMINAPYTQAMFQNLAANPELAQQIIGSNPLFAGNQVLQEQLRTMLPTFLNQLQNPEVQNFMNNPQALQAVAQIQNGLEQLRQTSPGQYHGLNMPLSYAFANLMSTMSQALTGGGSGNPEQQYASQLDQLSAMGFINREANLQALIATFGDVNAAVERLLSRLDPQS</sequence>
<evidence type="ECO:0000256" key="1">
    <source>
        <dbReference type="ARBA" id="ARBA00004240"/>
    </source>
</evidence>
<evidence type="ECO:0000256" key="2">
    <source>
        <dbReference type="ARBA" id="ARBA00004286"/>
    </source>
</evidence>
<dbReference type="CDD" id="cd01808">
    <property type="entry name" value="Ubl_PLICs"/>
    <property type="match status" value="1"/>
</dbReference>
<dbReference type="InterPro" id="IPR009060">
    <property type="entry name" value="UBA-like_sf"/>
</dbReference>
<evidence type="ECO:0000256" key="16">
    <source>
        <dbReference type="SAM" id="MobiDB-lite"/>
    </source>
</evidence>
<feature type="compositionally biased region" description="Polar residues" evidence="16">
    <location>
        <begin position="84"/>
        <end position="93"/>
    </location>
</feature>
<evidence type="ECO:0000256" key="7">
    <source>
        <dbReference type="ARBA" id="ARBA00022763"/>
    </source>
</evidence>
<protein>
    <recommendedName>
        <fullName evidence="12">Ubiquilin-4</fullName>
    </recommendedName>
    <alternativeName>
        <fullName evidence="14">Ataxin-1 interacting ubiquitin-like protein</fullName>
    </alternativeName>
    <alternativeName>
        <fullName evidence="15">Ataxin-1 ubiquitin-like-interacting protein A1U</fullName>
    </alternativeName>
    <alternativeName>
        <fullName evidence="13">Connexin43-interacting protein of 75 kDa</fullName>
    </alternativeName>
</protein>
<gene>
    <name evidence="19" type="ORF">C7M84_002805</name>
</gene>
<feature type="compositionally biased region" description="Polar residues" evidence="16">
    <location>
        <begin position="280"/>
        <end position="296"/>
    </location>
</feature>
<evidence type="ECO:0000256" key="10">
    <source>
        <dbReference type="ARBA" id="ARBA00023204"/>
    </source>
</evidence>
<dbReference type="SUPFAM" id="SSF46934">
    <property type="entry name" value="UBA-like"/>
    <property type="match status" value="1"/>
</dbReference>
<comment type="subcellular location">
    <subcellularLocation>
        <location evidence="2">Chromosome</location>
    </subcellularLocation>
    <subcellularLocation>
        <location evidence="3">Cytoplasm</location>
        <location evidence="3">Perinuclear region</location>
    </subcellularLocation>
    <subcellularLocation>
        <location evidence="1">Endoplasmic reticulum</location>
    </subcellularLocation>
</comment>
<dbReference type="InterPro" id="IPR015496">
    <property type="entry name" value="Ubiquilin"/>
</dbReference>
<dbReference type="GO" id="GO:0048471">
    <property type="term" value="C:perinuclear region of cytoplasm"/>
    <property type="evidence" value="ECO:0007669"/>
    <property type="project" value="UniProtKB-SubCell"/>
</dbReference>
<dbReference type="InterPro" id="IPR015940">
    <property type="entry name" value="UBA"/>
</dbReference>
<evidence type="ECO:0000256" key="4">
    <source>
        <dbReference type="ARBA" id="ARBA00022454"/>
    </source>
</evidence>
<feature type="compositionally biased region" description="Low complexity" evidence="16">
    <location>
        <begin position="315"/>
        <end position="346"/>
    </location>
</feature>
<evidence type="ECO:0000256" key="9">
    <source>
        <dbReference type="ARBA" id="ARBA00022843"/>
    </source>
</evidence>
<keyword evidence="8" id="KW-0256">Endoplasmic reticulum</keyword>
<feature type="compositionally biased region" description="Low complexity" evidence="16">
    <location>
        <begin position="94"/>
        <end position="119"/>
    </location>
</feature>
<evidence type="ECO:0000256" key="11">
    <source>
        <dbReference type="ARBA" id="ARBA00061737"/>
    </source>
</evidence>
<dbReference type="FunFam" id="1.10.260.100:FF:000001">
    <property type="entry name" value="Ubiquilin 1"/>
    <property type="match status" value="1"/>
</dbReference>
<dbReference type="Gene3D" id="3.10.20.90">
    <property type="entry name" value="Phosphatidylinositol 3-kinase Catalytic Subunit, Chain A, domain 1"/>
    <property type="match status" value="1"/>
</dbReference>
<name>A0A3R7PPE5_PENVA</name>
<dbReference type="SUPFAM" id="SSF54236">
    <property type="entry name" value="Ubiquitin-like"/>
    <property type="match status" value="1"/>
</dbReference>
<dbReference type="OrthoDB" id="9450922at2759"/>
<evidence type="ECO:0000256" key="5">
    <source>
        <dbReference type="ARBA" id="ARBA00022499"/>
    </source>
</evidence>
<dbReference type="FunFam" id="3.10.20.90:FF:000095">
    <property type="entry name" value="Ubiquilin 4"/>
    <property type="match status" value="1"/>
</dbReference>
<dbReference type="PANTHER" id="PTHR10677:SF3">
    <property type="entry name" value="FI07626P-RELATED"/>
    <property type="match status" value="1"/>
</dbReference>
<keyword evidence="20" id="KW-1185">Reference proteome</keyword>
<dbReference type="Gene3D" id="1.10.8.10">
    <property type="entry name" value="DNA helicase RuvA subunit, C-terminal domain"/>
    <property type="match status" value="1"/>
</dbReference>
<evidence type="ECO:0000256" key="12">
    <source>
        <dbReference type="ARBA" id="ARBA00072293"/>
    </source>
</evidence>
<dbReference type="Pfam" id="PF23195">
    <property type="entry name" value="UBQLN1"/>
    <property type="match status" value="1"/>
</dbReference>
<evidence type="ECO:0000259" key="18">
    <source>
        <dbReference type="PROSITE" id="PS50053"/>
    </source>
</evidence>
<evidence type="ECO:0000256" key="13">
    <source>
        <dbReference type="ARBA" id="ARBA00075189"/>
    </source>
</evidence>
<reference evidence="19 20" key="1">
    <citation type="submission" date="2018-04" db="EMBL/GenBank/DDBJ databases">
        <authorList>
            <person name="Zhang X."/>
            <person name="Yuan J."/>
            <person name="Li F."/>
            <person name="Xiang J."/>
        </authorList>
    </citation>
    <scope>NUCLEOTIDE SEQUENCE [LARGE SCALE GENOMIC DNA]</scope>
    <source>
        <tissue evidence="19">Muscle</tissue>
    </source>
</reference>
<dbReference type="GO" id="GO:0005829">
    <property type="term" value="C:cytosol"/>
    <property type="evidence" value="ECO:0007669"/>
    <property type="project" value="UniProtKB-ARBA"/>
</dbReference>
<keyword evidence="6" id="KW-0597">Phosphoprotein</keyword>
<evidence type="ECO:0000256" key="6">
    <source>
        <dbReference type="ARBA" id="ARBA00022553"/>
    </source>
</evidence>
<dbReference type="Gene3D" id="1.10.260.100">
    <property type="match status" value="2"/>
</dbReference>
<proteinExistence type="predicted"/>
<comment type="subunit">
    <text evidence="11">Homooligomer. Binds signal sequences of proteins that are targeted to the endoplasmic reticulum. Interacts (via UBA domain) with GJA1 (not ubiquitinated) and with ubiquitin; both compete for the same binding site. Interacts (via UBA domain) with ubiquitin and with polyubiquitin chains. Interacts (via ubiquitin-like domain) with PSMD2 and PSMD4, regulatory subunits of the 26S proteasome. Interacts with ATXN1/SCA1; interaction with ATXN1 inhibits polyubiquitination of UBQLN4 and interferes with PSMD4 binding. Interacts with HERPUD1. Interacts (via ubiquitin-like domain) with UBQLN1 (via UBA domain). Interacts with UBQLN2. Interacts (via STI1 1 and 2 domains) with MAP1LC3A/B/C. Interacts with BAG6. Interacts with MRE11 (when ubiquitinated); interaction with ubiquitinated MRE11 leads to MRE11 removal from chromatin. Interacts with DESI1/POST; leading to nuclear export. Interacts with BCL2A1 and BCL2L10.</text>
</comment>
<evidence type="ECO:0000256" key="15">
    <source>
        <dbReference type="ARBA" id="ARBA00082590"/>
    </source>
</evidence>
<reference evidence="19 20" key="2">
    <citation type="submission" date="2019-01" db="EMBL/GenBank/DDBJ databases">
        <title>The decoding of complex shrimp genome reveals the adaptation for benthos swimmer, frequently molting mechanism and breeding impact on genome.</title>
        <authorList>
            <person name="Sun Y."/>
            <person name="Gao Y."/>
            <person name="Yu Y."/>
        </authorList>
    </citation>
    <scope>NUCLEOTIDE SEQUENCE [LARGE SCALE GENOMIC DNA]</scope>
    <source>
        <tissue evidence="19">Muscle</tissue>
    </source>
</reference>
<organism evidence="19 20">
    <name type="scientific">Penaeus vannamei</name>
    <name type="common">Whiteleg shrimp</name>
    <name type="synonym">Litopenaeus vannamei</name>
    <dbReference type="NCBI Taxonomy" id="6689"/>
    <lineage>
        <taxon>Eukaryota</taxon>
        <taxon>Metazoa</taxon>
        <taxon>Ecdysozoa</taxon>
        <taxon>Arthropoda</taxon>
        <taxon>Crustacea</taxon>
        <taxon>Multicrustacea</taxon>
        <taxon>Malacostraca</taxon>
        <taxon>Eumalacostraca</taxon>
        <taxon>Eucarida</taxon>
        <taxon>Decapoda</taxon>
        <taxon>Dendrobranchiata</taxon>
        <taxon>Penaeoidea</taxon>
        <taxon>Penaeidae</taxon>
        <taxon>Penaeus</taxon>
    </lineage>
</organism>
<dbReference type="CDD" id="cd14399">
    <property type="entry name" value="UBA_PLICs"/>
    <property type="match status" value="1"/>
</dbReference>
<dbReference type="InterPro" id="IPR000626">
    <property type="entry name" value="Ubiquitin-like_dom"/>
</dbReference>
<keyword evidence="5" id="KW-1017">Isopeptide bond</keyword>
<dbReference type="InterPro" id="IPR029071">
    <property type="entry name" value="Ubiquitin-like_domsf"/>
</dbReference>
<evidence type="ECO:0000256" key="3">
    <source>
        <dbReference type="ARBA" id="ARBA00004556"/>
    </source>
</evidence>
<evidence type="ECO:0000259" key="17">
    <source>
        <dbReference type="PROSITE" id="PS50030"/>
    </source>
</evidence>
<feature type="region of interest" description="Disordered" evidence="16">
    <location>
        <begin position="84"/>
        <end position="119"/>
    </location>
</feature>
<dbReference type="AlphaFoldDB" id="A0A3R7PPE5"/>
<dbReference type="Proteomes" id="UP000283509">
    <property type="component" value="Unassembled WGS sequence"/>
</dbReference>
<dbReference type="GO" id="GO:0006281">
    <property type="term" value="P:DNA repair"/>
    <property type="evidence" value="ECO:0007669"/>
    <property type="project" value="UniProtKB-KW"/>
</dbReference>
<dbReference type="FunFam" id="1.10.260.100:FF:000003">
    <property type="entry name" value="Ubiquilin 1"/>
    <property type="match status" value="1"/>
</dbReference>
<dbReference type="SMART" id="SM00213">
    <property type="entry name" value="UBQ"/>
    <property type="match status" value="1"/>
</dbReference>
<keyword evidence="4" id="KW-0158">Chromosome</keyword>
<keyword evidence="10" id="KW-0234">DNA repair</keyword>
<dbReference type="PANTHER" id="PTHR10677">
    <property type="entry name" value="UBIQUILIN"/>
    <property type="match status" value="1"/>
</dbReference>
<dbReference type="PROSITE" id="PS50053">
    <property type="entry name" value="UBIQUITIN_2"/>
    <property type="match status" value="1"/>
</dbReference>